<gene>
    <name evidence="1" type="ORF">DPBNPPHM_02898</name>
    <name evidence="2" type="ORF">OPDIPICF_02498</name>
</gene>
<sequence>MILVTINEKSLLLTYLNFGLNLTHVKYARIRHTTLNNHAFKQINAGSPLTCERHQ</sequence>
<dbReference type="Proteomes" id="UP000441399">
    <property type="component" value="Unassembled WGS sequence"/>
</dbReference>
<proteinExistence type="predicted"/>
<dbReference type="Proteomes" id="UP000434580">
    <property type="component" value="Unassembled WGS sequence"/>
</dbReference>
<evidence type="ECO:0000313" key="1">
    <source>
        <dbReference type="EMBL" id="CAA0090521.1"/>
    </source>
</evidence>
<name>A0A5S9NRM6_9GAMM</name>
<protein>
    <submittedName>
        <fullName evidence="1">Uncharacterized protein</fullName>
    </submittedName>
</protein>
<dbReference type="AlphaFoldDB" id="A0A5S9NRM6"/>
<organism evidence="1 3">
    <name type="scientific">BD1-7 clade bacterium</name>
    <dbReference type="NCBI Taxonomy" id="2029982"/>
    <lineage>
        <taxon>Bacteria</taxon>
        <taxon>Pseudomonadati</taxon>
        <taxon>Pseudomonadota</taxon>
        <taxon>Gammaproteobacteria</taxon>
        <taxon>Cellvibrionales</taxon>
        <taxon>Spongiibacteraceae</taxon>
        <taxon>BD1-7 clade</taxon>
    </lineage>
</organism>
<evidence type="ECO:0000313" key="2">
    <source>
        <dbReference type="EMBL" id="CAA0121745.1"/>
    </source>
</evidence>
<keyword evidence="4" id="KW-1185">Reference proteome</keyword>
<dbReference type="EMBL" id="CACSIO010000045">
    <property type="protein sequence ID" value="CAA0121745.1"/>
    <property type="molecule type" value="Genomic_DNA"/>
</dbReference>
<evidence type="ECO:0000313" key="3">
    <source>
        <dbReference type="Proteomes" id="UP000434580"/>
    </source>
</evidence>
<dbReference type="EMBL" id="CACSII010000002">
    <property type="protein sequence ID" value="CAA0090521.1"/>
    <property type="molecule type" value="Genomic_DNA"/>
</dbReference>
<evidence type="ECO:0000313" key="4">
    <source>
        <dbReference type="Proteomes" id="UP000441399"/>
    </source>
</evidence>
<accession>A0A5S9NRM6</accession>
<reference evidence="3 4" key="1">
    <citation type="submission" date="2019-11" db="EMBL/GenBank/DDBJ databases">
        <authorList>
            <person name="Holert J."/>
        </authorList>
    </citation>
    <scope>NUCLEOTIDE SEQUENCE [LARGE SCALE GENOMIC DNA]</scope>
    <source>
        <strain evidence="1">BC5_2</strain>
        <strain evidence="2">SB11_3</strain>
    </source>
</reference>